<organism evidence="12 13">
    <name type="scientific">Plasmodium falciparum (isolate Dd2)</name>
    <dbReference type="NCBI Taxonomy" id="57267"/>
    <lineage>
        <taxon>Eukaryota</taxon>
        <taxon>Sar</taxon>
        <taxon>Alveolata</taxon>
        <taxon>Apicomplexa</taxon>
        <taxon>Aconoidasida</taxon>
        <taxon>Haemosporida</taxon>
        <taxon>Plasmodiidae</taxon>
        <taxon>Plasmodium</taxon>
        <taxon>Plasmodium (Laverania)</taxon>
    </lineage>
</organism>
<dbReference type="EMBL" id="DS016389">
    <property type="protein sequence ID" value="KOB86862.1"/>
    <property type="molecule type" value="Genomic_DNA"/>
</dbReference>
<evidence type="ECO:0000256" key="6">
    <source>
        <dbReference type="ARBA" id="ARBA00022490"/>
    </source>
</evidence>
<gene>
    <name evidence="12" type="ORF">PFDG_02426</name>
</gene>
<name>A0A0L7M1W9_PLAF4</name>
<evidence type="ECO:0000256" key="11">
    <source>
        <dbReference type="SAM" id="MobiDB-lite"/>
    </source>
</evidence>
<reference evidence="13" key="1">
    <citation type="submission" date="2006-09" db="EMBL/GenBank/DDBJ databases">
        <title>Annotation of Plasmodium falciparum Dd2.</title>
        <authorList>
            <consortium name="The Broad Institute Genome Sequencing Platform"/>
            <person name="Volkman S.K."/>
            <person name="Neafsey D.E."/>
            <person name="Dash A.P."/>
            <person name="Chitnis C.E."/>
            <person name="Hartl D.L."/>
            <person name="Young S.K."/>
            <person name="Zeng Q."/>
            <person name="Koehrsen M."/>
            <person name="Alvarado L."/>
            <person name="Berlin A."/>
            <person name="Borenstein D."/>
            <person name="Chapman S.B."/>
            <person name="Chen Z."/>
            <person name="Engels R."/>
            <person name="Freedman E."/>
            <person name="Gellesch M."/>
            <person name="Goldberg J."/>
            <person name="Griggs A."/>
            <person name="Gujja S."/>
            <person name="Heilman E.R."/>
            <person name="Heiman D.I."/>
            <person name="Howarth C."/>
            <person name="Jen D."/>
            <person name="Larson L."/>
            <person name="Mehta T."/>
            <person name="Neiman D."/>
            <person name="Park D."/>
            <person name="Pearson M."/>
            <person name="Roberts A."/>
            <person name="Saif S."/>
            <person name="Shea T."/>
            <person name="Shenoy N."/>
            <person name="Sisk P."/>
            <person name="Stolte C."/>
            <person name="Sykes S."/>
            <person name="Walk T."/>
            <person name="White J."/>
            <person name="Yandava C."/>
            <person name="Haas B."/>
            <person name="Henn M.R."/>
            <person name="Nusbaum C."/>
            <person name="Birren B."/>
        </authorList>
    </citation>
    <scope>NUCLEOTIDE SEQUENCE [LARGE SCALE GENOMIC DNA]</scope>
</reference>
<proteinExistence type="inferred from homology"/>
<evidence type="ECO:0000256" key="4">
    <source>
        <dbReference type="ARBA" id="ARBA00016065"/>
    </source>
</evidence>
<keyword evidence="9" id="KW-0226">DNA condensation</keyword>
<dbReference type="GO" id="GO:0007076">
    <property type="term" value="P:mitotic chromosome condensation"/>
    <property type="evidence" value="ECO:0007669"/>
    <property type="project" value="InterPro"/>
</dbReference>
<evidence type="ECO:0000256" key="3">
    <source>
        <dbReference type="ARBA" id="ARBA00009471"/>
    </source>
</evidence>
<evidence type="ECO:0000256" key="7">
    <source>
        <dbReference type="ARBA" id="ARBA00022618"/>
    </source>
</evidence>
<feature type="region of interest" description="Disordered" evidence="11">
    <location>
        <begin position="1"/>
        <end position="28"/>
    </location>
</feature>
<keyword evidence="10" id="KW-0131">Cell cycle</keyword>
<comment type="subcellular location">
    <subcellularLocation>
        <location evidence="1">Chromosome</location>
    </subcellularLocation>
    <subcellularLocation>
        <location evidence="2">Cytoplasm</location>
    </subcellularLocation>
</comment>
<evidence type="ECO:0000256" key="1">
    <source>
        <dbReference type="ARBA" id="ARBA00004286"/>
    </source>
</evidence>
<evidence type="ECO:0000313" key="13">
    <source>
        <dbReference type="Proteomes" id="UP000054282"/>
    </source>
</evidence>
<protein>
    <recommendedName>
        <fullName evidence="4">Condensin complex subunit 2</fullName>
    </recommendedName>
</protein>
<reference evidence="13" key="2">
    <citation type="submission" date="2006-09" db="EMBL/GenBank/DDBJ databases">
        <title>The genome sequence of Plasmodium falciparum Dd2.</title>
        <authorList>
            <consortium name="The Broad Institute Genome Sequencing Platform"/>
            <person name="Birren B."/>
            <person name="Lander E."/>
            <person name="Galagan J."/>
            <person name="Nusbaum C."/>
            <person name="Devon K."/>
            <person name="Henn M."/>
            <person name="Jaffe D."/>
            <person name="Butler J."/>
            <person name="Alvarez P."/>
            <person name="Gnerre S."/>
            <person name="Grabherr M."/>
            <person name="Kleber M."/>
            <person name="Mauceli E."/>
            <person name="Brockman W."/>
            <person name="MacCallum I.A."/>
            <person name="Rounsley S."/>
            <person name="Young S."/>
            <person name="LaButti K."/>
            <person name="Pushparaj V."/>
            <person name="DeCaprio D."/>
            <person name="Crawford M."/>
            <person name="Koehrsen M."/>
            <person name="Engels R."/>
            <person name="Montgomery P."/>
            <person name="Pearson M."/>
            <person name="Howarth C."/>
            <person name="Larson L."/>
            <person name="Luoma S."/>
            <person name="White J."/>
            <person name="Kodira C."/>
            <person name="Zeng Q."/>
            <person name="O'Leary S."/>
            <person name="Yandava C."/>
            <person name="Alvarado L."/>
            <person name="Wirth D."/>
            <person name="Volkman S."/>
            <person name="Hartl D."/>
        </authorList>
    </citation>
    <scope>NUCLEOTIDE SEQUENCE [LARGE SCALE GENOMIC DNA]</scope>
</reference>
<keyword evidence="8" id="KW-0498">Mitosis</keyword>
<evidence type="ECO:0000256" key="5">
    <source>
        <dbReference type="ARBA" id="ARBA00022454"/>
    </source>
</evidence>
<dbReference type="Proteomes" id="UP000054282">
    <property type="component" value="Unassembled WGS sequence"/>
</dbReference>
<keyword evidence="6" id="KW-0963">Cytoplasm</keyword>
<evidence type="ECO:0000256" key="2">
    <source>
        <dbReference type="ARBA" id="ARBA00004496"/>
    </source>
</evidence>
<accession>A0A0L7M1W9</accession>
<dbReference type="OrthoDB" id="362021at2759"/>
<dbReference type="Pfam" id="PF05786">
    <property type="entry name" value="Cnd2"/>
    <property type="match status" value="1"/>
</dbReference>
<evidence type="ECO:0000256" key="9">
    <source>
        <dbReference type="ARBA" id="ARBA00023067"/>
    </source>
</evidence>
<dbReference type="PANTHER" id="PTHR13108">
    <property type="entry name" value="CONDENSIN COMPLEX SUBUNIT 2"/>
    <property type="match status" value="1"/>
</dbReference>
<dbReference type="GO" id="GO:0000796">
    <property type="term" value="C:condensin complex"/>
    <property type="evidence" value="ECO:0007669"/>
    <property type="project" value="InterPro"/>
</dbReference>
<feature type="compositionally biased region" description="Acidic residues" evidence="11">
    <location>
        <begin position="398"/>
        <end position="412"/>
    </location>
</feature>
<evidence type="ECO:0000256" key="10">
    <source>
        <dbReference type="ARBA" id="ARBA00023306"/>
    </source>
</evidence>
<dbReference type="AlphaFoldDB" id="A0A0L7M1W9"/>
<dbReference type="GO" id="GO:0003682">
    <property type="term" value="F:chromatin binding"/>
    <property type="evidence" value="ECO:0007669"/>
    <property type="project" value="TreeGrafter"/>
</dbReference>
<dbReference type="InterPro" id="IPR022816">
    <property type="entry name" value="Condensin_barren_su2"/>
</dbReference>
<evidence type="ECO:0000313" key="12">
    <source>
        <dbReference type="EMBL" id="KOB86862.1"/>
    </source>
</evidence>
<sequence>MKKLGVNNAGENKGNSIQNKDGTNKKTIEVNKNMRRLTFLNNESNDSIEGNKNKYDKNKVKEINDVFKNCMVALSHNKICTRNAFDIHIIEHLEDLINLNDEEIPEELNDEMIENGEFNLSFTRASKAIEGATKVYGYRVEAIYDQTYNFLTNMNLAKQFELDNDMMDDNKNTIDPLNKRMRKRKLTYLQESSTLAKSSDITVDSLSLSNISVDTFFLKLNSTYDHSCGQKYLLPNLNLNNDLSIQFDGDIDVCEYKKRRKTLDDIGKDGVKDKEDGIHIIMKNKNDDNCDTYDKIICNNNDINKVDEKKNNDMDICENRNKKNESCNIYVDTFNVNEHKEFFDIYKKKLFLNADILKEILYGGPDDFNSLHICPELDYFKEELKKHKLKRTDSKDTDDVDKEDGDGNLYNDDDIGNTDKNNIINFYDENLGCNMSNNMLMESIYNSDALNTDRKNIFPENLGMSCGNLNEEKKNNNMNSSNNNLNNCNYDNNDLYLGDYRMDDLNIENVMQESLGFDNLNYSCDKNMNFSNNNGMLLQQSINMMDGMNFPELIKSENKELDLGNTQINNEHYLLKNNYDIHKRHSIISEVPDDDTLWNRSVMTFENRINAIDINNELNYHYYMPNKLMMMGNFRNLIDINKNVTNNINNNNKSTILQNIIMQKKMKYAFDVTSIDFENLYTENNNIELSTYDLWKKEKKKYVSNALFCIDQTSYIFDTRENCVNCVNTVTDKVMKFSKFCVYPDFLHACNKNRNKHNNNNNNINKNHMNVILNEVNNDNILNDIDPINQDDFNNNIDNFDMENMDDMNDGHLHEGLNEAIDKYYNMDFDNIWANNDNKNNDNINNNNNLNNSTYNNMNSHNNNNNNNNNNLSLFKKHSNFFNTALFQFNHSNTFGNVPFENVSKFVDVAKIKKILCDIVKPNEEQKSNTNDSLCEYQTEKDNQIVTYTAEKTTTFEEIVKEVKHNEYNKDKNIYNTTTAKLNESEASSTSIHMLFVCLLYTCNDQELLLEKIPNQNNFYVRYGLPVECHVNHDDIPMLKN</sequence>
<evidence type="ECO:0000256" key="8">
    <source>
        <dbReference type="ARBA" id="ARBA00022776"/>
    </source>
</evidence>
<feature type="region of interest" description="Disordered" evidence="11">
    <location>
        <begin position="390"/>
        <end position="412"/>
    </location>
</feature>
<comment type="similarity">
    <text evidence="3">Belongs to the CND2 (condensin subunit 2) family.</text>
</comment>
<dbReference type="GO" id="GO:0005737">
    <property type="term" value="C:cytoplasm"/>
    <property type="evidence" value="ECO:0007669"/>
    <property type="project" value="UniProtKB-SubCell"/>
</dbReference>
<dbReference type="GO" id="GO:0051301">
    <property type="term" value="P:cell division"/>
    <property type="evidence" value="ECO:0007669"/>
    <property type="project" value="UniProtKB-KW"/>
</dbReference>
<dbReference type="KEGG" id="pfd:PFDG_02426"/>
<feature type="compositionally biased region" description="Polar residues" evidence="11">
    <location>
        <begin position="9"/>
        <end position="21"/>
    </location>
</feature>
<dbReference type="OMA" id="IDACEYK"/>
<keyword evidence="7" id="KW-0132">Cell division</keyword>
<dbReference type="PANTHER" id="PTHR13108:SF9">
    <property type="entry name" value="CONDENSIN COMPLEX SUBUNIT 2"/>
    <property type="match status" value="1"/>
</dbReference>
<keyword evidence="5" id="KW-0158">Chromosome</keyword>